<name>R0KQZ9_ANAPL</name>
<gene>
    <name evidence="2" type="ORF">Anapl_04240</name>
</gene>
<feature type="non-terminal residue" evidence="2">
    <location>
        <position position="52"/>
    </location>
</feature>
<protein>
    <submittedName>
        <fullName evidence="2">Uncharacterized protein</fullName>
    </submittedName>
</protein>
<feature type="non-terminal residue" evidence="2">
    <location>
        <position position="1"/>
    </location>
</feature>
<feature type="region of interest" description="Disordered" evidence="1">
    <location>
        <begin position="31"/>
        <end position="52"/>
    </location>
</feature>
<evidence type="ECO:0000256" key="1">
    <source>
        <dbReference type="SAM" id="MobiDB-lite"/>
    </source>
</evidence>
<sequence length="52" mass="5276">LKINLFQSLPSPPGVWPSLCCAYDFPGASGHAGHSSAGVAPGLENAGCIHSR</sequence>
<reference evidence="3" key="1">
    <citation type="journal article" date="2013" name="Nat. Genet.">
        <title>The duck genome and transcriptome provide insight into an avian influenza virus reservoir species.</title>
        <authorList>
            <person name="Huang Y."/>
            <person name="Li Y."/>
            <person name="Burt D.W."/>
            <person name="Chen H."/>
            <person name="Zhang Y."/>
            <person name="Qian W."/>
            <person name="Kim H."/>
            <person name="Gan S."/>
            <person name="Zhao Y."/>
            <person name="Li J."/>
            <person name="Yi K."/>
            <person name="Feng H."/>
            <person name="Zhu P."/>
            <person name="Li B."/>
            <person name="Liu Q."/>
            <person name="Fairley S."/>
            <person name="Magor K.E."/>
            <person name="Du Z."/>
            <person name="Hu X."/>
            <person name="Goodman L."/>
            <person name="Tafer H."/>
            <person name="Vignal A."/>
            <person name="Lee T."/>
            <person name="Kim K.W."/>
            <person name="Sheng Z."/>
            <person name="An Y."/>
            <person name="Searle S."/>
            <person name="Herrero J."/>
            <person name="Groenen M.A."/>
            <person name="Crooijmans R.P."/>
            <person name="Faraut T."/>
            <person name="Cai Q."/>
            <person name="Webster R.G."/>
            <person name="Aldridge J.R."/>
            <person name="Warren W.C."/>
            <person name="Bartschat S."/>
            <person name="Kehr S."/>
            <person name="Marz M."/>
            <person name="Stadler P.F."/>
            <person name="Smith J."/>
            <person name="Kraus R.H."/>
            <person name="Zhao Y."/>
            <person name="Ren L."/>
            <person name="Fei J."/>
            <person name="Morisson M."/>
            <person name="Kaiser P."/>
            <person name="Griffin D.K."/>
            <person name="Rao M."/>
            <person name="Pitel F."/>
            <person name="Wang J."/>
            <person name="Li N."/>
        </authorList>
    </citation>
    <scope>NUCLEOTIDE SEQUENCE [LARGE SCALE GENOMIC DNA]</scope>
</reference>
<dbReference type="Proteomes" id="UP000296049">
    <property type="component" value="Unassembled WGS sequence"/>
</dbReference>
<keyword evidence="3" id="KW-1185">Reference proteome</keyword>
<dbReference type="EMBL" id="KB744204">
    <property type="protein sequence ID" value="EOA95683.1"/>
    <property type="molecule type" value="Genomic_DNA"/>
</dbReference>
<organism evidence="2 3">
    <name type="scientific">Anas platyrhynchos</name>
    <name type="common">Mallard</name>
    <name type="synonym">Anas boschas</name>
    <dbReference type="NCBI Taxonomy" id="8839"/>
    <lineage>
        <taxon>Eukaryota</taxon>
        <taxon>Metazoa</taxon>
        <taxon>Chordata</taxon>
        <taxon>Craniata</taxon>
        <taxon>Vertebrata</taxon>
        <taxon>Euteleostomi</taxon>
        <taxon>Archelosauria</taxon>
        <taxon>Archosauria</taxon>
        <taxon>Dinosauria</taxon>
        <taxon>Saurischia</taxon>
        <taxon>Theropoda</taxon>
        <taxon>Coelurosauria</taxon>
        <taxon>Aves</taxon>
        <taxon>Neognathae</taxon>
        <taxon>Galloanserae</taxon>
        <taxon>Anseriformes</taxon>
        <taxon>Anatidae</taxon>
        <taxon>Anatinae</taxon>
        <taxon>Anas</taxon>
    </lineage>
</organism>
<dbReference type="AlphaFoldDB" id="R0KQZ9"/>
<accession>R0KQZ9</accession>
<evidence type="ECO:0000313" key="2">
    <source>
        <dbReference type="EMBL" id="EOA95683.1"/>
    </source>
</evidence>
<proteinExistence type="predicted"/>
<evidence type="ECO:0000313" key="3">
    <source>
        <dbReference type="Proteomes" id="UP000296049"/>
    </source>
</evidence>